<organism evidence="1 2">
    <name type="scientific">Pseudonocardia lutea</name>
    <dbReference type="NCBI Taxonomy" id="2172015"/>
    <lineage>
        <taxon>Bacteria</taxon>
        <taxon>Bacillati</taxon>
        <taxon>Actinomycetota</taxon>
        <taxon>Actinomycetes</taxon>
        <taxon>Pseudonocardiales</taxon>
        <taxon>Pseudonocardiaceae</taxon>
        <taxon>Pseudonocardia</taxon>
    </lineage>
</organism>
<dbReference type="Proteomes" id="UP001596119">
    <property type="component" value="Unassembled WGS sequence"/>
</dbReference>
<proteinExistence type="predicted"/>
<evidence type="ECO:0000313" key="1">
    <source>
        <dbReference type="EMBL" id="MFC5947064.1"/>
    </source>
</evidence>
<reference evidence="2" key="1">
    <citation type="journal article" date="2019" name="Int. J. Syst. Evol. Microbiol.">
        <title>The Global Catalogue of Microorganisms (GCM) 10K type strain sequencing project: providing services to taxonomists for standard genome sequencing and annotation.</title>
        <authorList>
            <consortium name="The Broad Institute Genomics Platform"/>
            <consortium name="The Broad Institute Genome Sequencing Center for Infectious Disease"/>
            <person name="Wu L."/>
            <person name="Ma J."/>
        </authorList>
    </citation>
    <scope>NUCLEOTIDE SEQUENCE [LARGE SCALE GENOMIC DNA]</scope>
    <source>
        <strain evidence="2">CGMCC 4.7397</strain>
    </source>
</reference>
<dbReference type="RefSeq" id="WP_379563557.1">
    <property type="nucleotide sequence ID" value="NZ_JBHSQK010000005.1"/>
</dbReference>
<sequence length="105" mass="11468">MSEMSAMPRPVPVEQDMKYTYRLHLSTGDAIVVRGDEYLRADIRTAANLGGWLETVDGDVVNPAHVVRMELLSKPEPVMTVELTHGAGASVEQLAAKGIVEHKRG</sequence>
<keyword evidence="2" id="KW-1185">Reference proteome</keyword>
<evidence type="ECO:0000313" key="2">
    <source>
        <dbReference type="Proteomes" id="UP001596119"/>
    </source>
</evidence>
<accession>A0ABW1I2V0</accession>
<gene>
    <name evidence="1" type="ORF">ACFQH9_02075</name>
</gene>
<protein>
    <submittedName>
        <fullName evidence="1">Uncharacterized protein</fullName>
    </submittedName>
</protein>
<comment type="caution">
    <text evidence="1">The sequence shown here is derived from an EMBL/GenBank/DDBJ whole genome shotgun (WGS) entry which is preliminary data.</text>
</comment>
<name>A0ABW1I2V0_9PSEU</name>
<dbReference type="EMBL" id="JBHSQK010000005">
    <property type="protein sequence ID" value="MFC5947064.1"/>
    <property type="molecule type" value="Genomic_DNA"/>
</dbReference>